<reference evidence="1" key="1">
    <citation type="submission" date="2019-12" db="EMBL/GenBank/DDBJ databases">
        <title>Comparative genomics gives insights into the taxonomy of the Azoarcus-Aromatoleum group and reveals separate origins of nif in the plant-associated Azoarcus and non-plant-associated Aromatoleum sub-groups.</title>
        <authorList>
            <person name="Lafos M."/>
            <person name="Maluk M."/>
            <person name="Batista M."/>
            <person name="Junghare M."/>
            <person name="Carmona M."/>
            <person name="Faoro H."/>
            <person name="Cruz L.M."/>
            <person name="Battistoni F."/>
            <person name="De Souza E."/>
            <person name="Pedrosa F."/>
            <person name="Chen W.-M."/>
            <person name="Poole P.S."/>
            <person name="Dixon R.A."/>
            <person name="James E.K."/>
        </authorList>
    </citation>
    <scope>NUCLEOTIDE SEQUENCE</scope>
    <source>
        <strain evidence="1">NSC3</strain>
    </source>
</reference>
<gene>
    <name evidence="1" type="ORF">GPA21_02420</name>
</gene>
<dbReference type="AlphaFoldDB" id="A0A972FBZ5"/>
<evidence type="ECO:0000313" key="1">
    <source>
        <dbReference type="EMBL" id="NMG01830.1"/>
    </source>
</evidence>
<evidence type="ECO:0000313" key="2">
    <source>
        <dbReference type="Proteomes" id="UP000599523"/>
    </source>
</evidence>
<name>A0A972FBZ5_9RHOO</name>
<dbReference type="InterPro" id="IPR016181">
    <property type="entry name" value="Acyl_CoA_acyltransferase"/>
</dbReference>
<dbReference type="Proteomes" id="UP000599523">
    <property type="component" value="Unassembled WGS sequence"/>
</dbReference>
<protein>
    <submittedName>
        <fullName evidence="1">GNAT family N-acetyltransferase</fullName>
    </submittedName>
</protein>
<sequence length="229" mass="25868">MLARLRHSIAELGLANGLWYAAAHALSRLTRDRARIIRYYLVAQPVGEPPPEKERPGAALVIRPVPEHDPAVAAFPRPPEVIARRYADGALCFGAYMREEFAGFLWLMENAYEEDEVRCRYELASPDTCVWDFDVYVEPRYRIGRTFSRLWDAANRHMLDTGKRWSVSRISAFNPASLASHKRLGLRDITTATFVVIGKWQLSLLGQPPYLHLSASAPSRPTLRLAPPG</sequence>
<accession>A0A972FBZ5</accession>
<dbReference type="EMBL" id="WTVM01000008">
    <property type="protein sequence ID" value="NMG01830.1"/>
    <property type="molecule type" value="Genomic_DNA"/>
</dbReference>
<proteinExistence type="predicted"/>
<comment type="caution">
    <text evidence="1">The sequence shown here is derived from an EMBL/GenBank/DDBJ whole genome shotgun (WGS) entry which is preliminary data.</text>
</comment>
<keyword evidence="2" id="KW-1185">Reference proteome</keyword>
<organism evidence="1 2">
    <name type="scientific">Azoarcus taiwanensis</name>
    <dbReference type="NCBI Taxonomy" id="666964"/>
    <lineage>
        <taxon>Bacteria</taxon>
        <taxon>Pseudomonadati</taxon>
        <taxon>Pseudomonadota</taxon>
        <taxon>Betaproteobacteria</taxon>
        <taxon>Rhodocyclales</taxon>
        <taxon>Zoogloeaceae</taxon>
        <taxon>Azoarcus</taxon>
    </lineage>
</organism>
<dbReference type="SUPFAM" id="SSF55729">
    <property type="entry name" value="Acyl-CoA N-acyltransferases (Nat)"/>
    <property type="match status" value="1"/>
</dbReference>
<dbReference type="RefSeq" id="WP_168986622.1">
    <property type="nucleotide sequence ID" value="NZ_CAWPHM010000319.1"/>
</dbReference>
<dbReference type="Gene3D" id="3.40.630.30">
    <property type="match status" value="1"/>
</dbReference>